<keyword evidence="4" id="KW-1185">Reference proteome</keyword>
<comment type="caution">
    <text evidence="3">The sequence shown here is derived from an EMBL/GenBank/DDBJ whole genome shotgun (WGS) entry which is preliminary data.</text>
</comment>
<protein>
    <recommendedName>
        <fullName evidence="5">Transmembrane protein</fullName>
    </recommendedName>
</protein>
<feature type="signal peptide" evidence="2">
    <location>
        <begin position="1"/>
        <end position="18"/>
    </location>
</feature>
<keyword evidence="1" id="KW-0812">Transmembrane</keyword>
<dbReference type="EMBL" id="SWKU01000006">
    <property type="protein sequence ID" value="KAF3005904.1"/>
    <property type="molecule type" value="Genomic_DNA"/>
</dbReference>
<dbReference type="AlphaFoldDB" id="A0A9P4WCM0"/>
<evidence type="ECO:0000256" key="1">
    <source>
        <dbReference type="SAM" id="Phobius"/>
    </source>
</evidence>
<evidence type="ECO:0008006" key="5">
    <source>
        <dbReference type="Google" id="ProtNLM"/>
    </source>
</evidence>
<sequence>MQIIFAAITFAAAAAACGQHHPHSSEATTVSLIQYNATITALPAPPEATTALHTQSGATTTRSEATTAQHEATTVPLTQAEATHYRLPSTAITIMAICGGFAVMFISFMIMGRFSKAGATDDVKRIDRGIV</sequence>
<accession>A0A9P4WCM0</accession>
<name>A0A9P4WCM0_CURKU</name>
<evidence type="ECO:0000313" key="3">
    <source>
        <dbReference type="EMBL" id="KAF3005904.1"/>
    </source>
</evidence>
<evidence type="ECO:0000256" key="2">
    <source>
        <dbReference type="SAM" id="SignalP"/>
    </source>
</evidence>
<keyword evidence="1" id="KW-1133">Transmembrane helix</keyword>
<proteinExistence type="predicted"/>
<gene>
    <name evidence="3" type="ORF">E8E13_009561</name>
</gene>
<keyword evidence="1" id="KW-0472">Membrane</keyword>
<evidence type="ECO:0000313" key="4">
    <source>
        <dbReference type="Proteomes" id="UP000801428"/>
    </source>
</evidence>
<dbReference type="Proteomes" id="UP000801428">
    <property type="component" value="Unassembled WGS sequence"/>
</dbReference>
<organism evidence="3 4">
    <name type="scientific">Curvularia kusanoi</name>
    <name type="common">Cochliobolus kusanoi</name>
    <dbReference type="NCBI Taxonomy" id="90978"/>
    <lineage>
        <taxon>Eukaryota</taxon>
        <taxon>Fungi</taxon>
        <taxon>Dikarya</taxon>
        <taxon>Ascomycota</taxon>
        <taxon>Pezizomycotina</taxon>
        <taxon>Dothideomycetes</taxon>
        <taxon>Pleosporomycetidae</taxon>
        <taxon>Pleosporales</taxon>
        <taxon>Pleosporineae</taxon>
        <taxon>Pleosporaceae</taxon>
        <taxon>Curvularia</taxon>
    </lineage>
</organism>
<reference evidence="3" key="1">
    <citation type="submission" date="2019-04" db="EMBL/GenBank/DDBJ databases">
        <title>Sequencing of skin fungus with MAO and IRED activity.</title>
        <authorList>
            <person name="Marsaioli A.J."/>
            <person name="Bonatto J.M.C."/>
            <person name="Reis Junior O."/>
        </authorList>
    </citation>
    <scope>NUCLEOTIDE SEQUENCE</scope>
    <source>
        <strain evidence="3">30M1</strain>
    </source>
</reference>
<keyword evidence="2" id="KW-0732">Signal</keyword>
<feature type="chain" id="PRO_5040375222" description="Transmembrane protein" evidence="2">
    <location>
        <begin position="19"/>
        <end position="131"/>
    </location>
</feature>
<feature type="transmembrane region" description="Helical" evidence="1">
    <location>
        <begin position="91"/>
        <end position="111"/>
    </location>
</feature>